<evidence type="ECO:0000313" key="2">
    <source>
        <dbReference type="EMBL" id="SKB08786.1"/>
    </source>
</evidence>
<dbReference type="InterPro" id="IPR036397">
    <property type="entry name" value="RNaseH_sf"/>
</dbReference>
<dbReference type="InterPro" id="IPR012337">
    <property type="entry name" value="RNaseH-like_sf"/>
</dbReference>
<gene>
    <name evidence="2" type="ORF">SAMN02745166_05024</name>
</gene>
<organism evidence="2 3">
    <name type="scientific">Prosthecobacter debontii</name>
    <dbReference type="NCBI Taxonomy" id="48467"/>
    <lineage>
        <taxon>Bacteria</taxon>
        <taxon>Pseudomonadati</taxon>
        <taxon>Verrucomicrobiota</taxon>
        <taxon>Verrucomicrobiia</taxon>
        <taxon>Verrucomicrobiales</taxon>
        <taxon>Verrucomicrobiaceae</taxon>
        <taxon>Prosthecobacter</taxon>
    </lineage>
</organism>
<sequence length="286" mass="32678">MHNQLLQSGCPPVSVSVLCRLFGVARSTTYYQPRGRHLEPHCDPVCVEAVRAVIQAHPTYGVRMTHARLTKGLGMVVNRKKIHRIMRLHRWTCRQRRIGRTPRVEHRKSIAPAPNQRWATDIASVDCGQDGWCAFVPVIDCCSREVLGWELAHTARAKTAERALEEALLQRFGTTRGAPAGLTLRHDNGLVFSSRAYRALVRDYGLTQEYIAPYTPEQNGLCERFIRTFKEECSWQHRFDNLATAKAVIARYIEHDNTQRTHSALKYNTPRHTYLTLCTQIHQQAA</sequence>
<dbReference type="InterPro" id="IPR025948">
    <property type="entry name" value="HTH-like_dom"/>
</dbReference>
<protein>
    <submittedName>
        <fullName evidence="2">Putative transposase</fullName>
    </submittedName>
</protein>
<dbReference type="PANTHER" id="PTHR46889">
    <property type="entry name" value="TRANSPOSASE INSF FOR INSERTION SEQUENCE IS3B-RELATED"/>
    <property type="match status" value="1"/>
</dbReference>
<dbReference type="InterPro" id="IPR050900">
    <property type="entry name" value="Transposase_IS3/IS150/IS904"/>
</dbReference>
<dbReference type="RefSeq" id="WP_078816132.1">
    <property type="nucleotide sequence ID" value="NZ_FUYE01000030.1"/>
</dbReference>
<dbReference type="OrthoDB" id="193795at2"/>
<evidence type="ECO:0000313" key="3">
    <source>
        <dbReference type="Proteomes" id="UP000190774"/>
    </source>
</evidence>
<dbReference type="PROSITE" id="PS50994">
    <property type="entry name" value="INTEGRASE"/>
    <property type="match status" value="1"/>
</dbReference>
<reference evidence="3" key="1">
    <citation type="submission" date="2017-02" db="EMBL/GenBank/DDBJ databases">
        <authorList>
            <person name="Varghese N."/>
            <person name="Submissions S."/>
        </authorList>
    </citation>
    <scope>NUCLEOTIDE SEQUENCE [LARGE SCALE GENOMIC DNA]</scope>
    <source>
        <strain evidence="3">ATCC 700200</strain>
    </source>
</reference>
<dbReference type="NCBIfam" id="NF033516">
    <property type="entry name" value="transpos_IS3"/>
    <property type="match status" value="1"/>
</dbReference>
<dbReference type="Pfam" id="PF13276">
    <property type="entry name" value="HTH_21"/>
    <property type="match status" value="1"/>
</dbReference>
<dbReference type="GO" id="GO:0003676">
    <property type="term" value="F:nucleic acid binding"/>
    <property type="evidence" value="ECO:0007669"/>
    <property type="project" value="InterPro"/>
</dbReference>
<name>A0A1T4Z4C6_9BACT</name>
<dbReference type="Proteomes" id="UP000190774">
    <property type="component" value="Unassembled WGS sequence"/>
</dbReference>
<dbReference type="EMBL" id="FUYE01000030">
    <property type="protein sequence ID" value="SKB08786.1"/>
    <property type="molecule type" value="Genomic_DNA"/>
</dbReference>
<dbReference type="Pfam" id="PF13683">
    <property type="entry name" value="rve_3"/>
    <property type="match status" value="1"/>
</dbReference>
<dbReference type="AlphaFoldDB" id="A0A1T4Z4C6"/>
<evidence type="ECO:0000259" key="1">
    <source>
        <dbReference type="PROSITE" id="PS50994"/>
    </source>
</evidence>
<dbReference type="InterPro" id="IPR048020">
    <property type="entry name" value="Transpos_IS3"/>
</dbReference>
<dbReference type="GO" id="GO:0015074">
    <property type="term" value="P:DNA integration"/>
    <property type="evidence" value="ECO:0007669"/>
    <property type="project" value="InterPro"/>
</dbReference>
<proteinExistence type="predicted"/>
<dbReference type="SUPFAM" id="SSF53098">
    <property type="entry name" value="Ribonuclease H-like"/>
    <property type="match status" value="1"/>
</dbReference>
<dbReference type="STRING" id="48467.SAMN02745166_05024"/>
<dbReference type="InterPro" id="IPR001584">
    <property type="entry name" value="Integrase_cat-core"/>
</dbReference>
<keyword evidence="3" id="KW-1185">Reference proteome</keyword>
<feature type="domain" description="Integrase catalytic" evidence="1">
    <location>
        <begin position="110"/>
        <end position="278"/>
    </location>
</feature>
<accession>A0A1T4Z4C6</accession>
<dbReference type="PANTHER" id="PTHR46889:SF4">
    <property type="entry name" value="TRANSPOSASE INSO FOR INSERTION SEQUENCE ELEMENT IS911B-RELATED"/>
    <property type="match status" value="1"/>
</dbReference>
<dbReference type="Gene3D" id="3.30.420.10">
    <property type="entry name" value="Ribonuclease H-like superfamily/Ribonuclease H"/>
    <property type="match status" value="1"/>
</dbReference>